<keyword evidence="3" id="KW-1185">Reference proteome</keyword>
<dbReference type="EMBL" id="JBHSGO010000192">
    <property type="protein sequence ID" value="MFC4666327.1"/>
    <property type="molecule type" value="Genomic_DNA"/>
</dbReference>
<accession>A0ABV9K807</accession>
<dbReference type="PROSITE" id="PS51257">
    <property type="entry name" value="PROKAR_LIPOPROTEIN"/>
    <property type="match status" value="1"/>
</dbReference>
<comment type="caution">
    <text evidence="2">The sequence shown here is derived from an EMBL/GenBank/DDBJ whole genome shotgun (WGS) entry which is preliminary data.</text>
</comment>
<dbReference type="RefSeq" id="WP_380079287.1">
    <property type="nucleotide sequence ID" value="NZ_JBHSGO010000192.1"/>
</dbReference>
<organism evidence="2 3">
    <name type="scientific">Falsiporphyromonas endometrii</name>
    <dbReference type="NCBI Taxonomy" id="1387297"/>
    <lineage>
        <taxon>Bacteria</taxon>
        <taxon>Pseudomonadati</taxon>
        <taxon>Bacteroidota</taxon>
        <taxon>Bacteroidia</taxon>
        <taxon>Bacteroidales</taxon>
        <taxon>Porphyromonadaceae</taxon>
        <taxon>Falsiporphyromonas</taxon>
    </lineage>
</organism>
<gene>
    <name evidence="2" type="ORF">ACFO3G_06920</name>
</gene>
<reference evidence="3" key="1">
    <citation type="journal article" date="2019" name="Int. J. Syst. Evol. Microbiol.">
        <title>The Global Catalogue of Microorganisms (GCM) 10K type strain sequencing project: providing services to taxonomists for standard genome sequencing and annotation.</title>
        <authorList>
            <consortium name="The Broad Institute Genomics Platform"/>
            <consortium name="The Broad Institute Genome Sequencing Center for Infectious Disease"/>
            <person name="Wu L."/>
            <person name="Ma J."/>
        </authorList>
    </citation>
    <scope>NUCLEOTIDE SEQUENCE [LARGE SCALE GENOMIC DNA]</scope>
    <source>
        <strain evidence="3">CGMCC 4.7357</strain>
    </source>
</reference>
<dbReference type="Proteomes" id="UP001596020">
    <property type="component" value="Unassembled WGS sequence"/>
</dbReference>
<name>A0ABV9K807_9PORP</name>
<evidence type="ECO:0000256" key="1">
    <source>
        <dbReference type="SAM" id="SignalP"/>
    </source>
</evidence>
<evidence type="ECO:0000313" key="2">
    <source>
        <dbReference type="EMBL" id="MFC4666327.1"/>
    </source>
</evidence>
<feature type="chain" id="PRO_5046831602" description="Lipoprotein" evidence="1">
    <location>
        <begin position="23"/>
        <end position="187"/>
    </location>
</feature>
<proteinExistence type="predicted"/>
<feature type="signal peptide" evidence="1">
    <location>
        <begin position="1"/>
        <end position="22"/>
    </location>
</feature>
<evidence type="ECO:0000313" key="3">
    <source>
        <dbReference type="Proteomes" id="UP001596020"/>
    </source>
</evidence>
<sequence>MKKFIFTLLAFAAVAIFAISCASDDDTQPRPESIPSSFNSTASLKAPVLGMTNLSLDMKITKENFPEYKEKMPMINGWISDIINNTNSAPNSISFDGLPDGVKLSDIKFYINKSGNRNDGVFTCQNVTENGLVRMDQRDQFYKKILSLLVNSNDVRLTVEMTSNKDEIRSGNLIMEISATFFTKESR</sequence>
<evidence type="ECO:0008006" key="4">
    <source>
        <dbReference type="Google" id="ProtNLM"/>
    </source>
</evidence>
<keyword evidence="1" id="KW-0732">Signal</keyword>
<protein>
    <recommendedName>
        <fullName evidence="4">Lipoprotein</fullName>
    </recommendedName>
</protein>